<dbReference type="SUPFAM" id="SSF53448">
    <property type="entry name" value="Nucleotide-diphospho-sugar transferases"/>
    <property type="match status" value="1"/>
</dbReference>
<dbReference type="GO" id="GO:0016740">
    <property type="term" value="F:transferase activity"/>
    <property type="evidence" value="ECO:0007669"/>
    <property type="project" value="UniProtKB-KW"/>
</dbReference>
<dbReference type="Gene3D" id="3.90.550.10">
    <property type="entry name" value="Spore Coat Polysaccharide Biosynthesis Protein SpsA, Chain A"/>
    <property type="match status" value="1"/>
</dbReference>
<dbReference type="PANTHER" id="PTHR43630">
    <property type="entry name" value="POLY-BETA-1,6-N-ACETYL-D-GLUCOSAMINE SYNTHASE"/>
    <property type="match status" value="1"/>
</dbReference>
<sequence>MKLSIIILAGNEAEVIKDCLNSASFADEIILVLANSNDDTKKIANSLKLPLKIIETKDEYNRNFSKWRNLGYKAATGEWIFYLDADERISDSLRAEITKTIIKPLTNTYYVIPRANHYLSKRVRFGGSYPDYVKRLYFRKNFSGYRGYLHEEPVVTGSFGYLKNDLLHFTHRNLTSMIQKTLVWTDMEAQALFDAQHPPVVWWRFPRMMFTKIWQRLIKEQMWRDGTVGWISVIFEAFDTFIIYARLWEKQVYESKSRHL</sequence>
<reference evidence="2 3" key="1">
    <citation type="journal article" date="2015" name="Nature">
        <title>rRNA introns, odd ribosomes, and small enigmatic genomes across a large radiation of phyla.</title>
        <authorList>
            <person name="Brown C.T."/>
            <person name="Hug L.A."/>
            <person name="Thomas B.C."/>
            <person name="Sharon I."/>
            <person name="Castelle C.J."/>
            <person name="Singh A."/>
            <person name="Wilkins M.J."/>
            <person name="Williams K.H."/>
            <person name="Banfield J.F."/>
        </authorList>
    </citation>
    <scope>NUCLEOTIDE SEQUENCE [LARGE SCALE GENOMIC DNA]</scope>
</reference>
<feature type="domain" description="Glycosyltransferase 2-like" evidence="1">
    <location>
        <begin position="4"/>
        <end position="162"/>
    </location>
</feature>
<keyword evidence="2" id="KW-0808">Transferase</keyword>
<protein>
    <submittedName>
        <fullName evidence="2">Glycosyltransferases involved in cell wall biogenesis</fullName>
    </submittedName>
</protein>
<proteinExistence type="predicted"/>
<dbReference type="InterPro" id="IPR001173">
    <property type="entry name" value="Glyco_trans_2-like"/>
</dbReference>
<evidence type="ECO:0000313" key="2">
    <source>
        <dbReference type="EMBL" id="KKQ50753.1"/>
    </source>
</evidence>
<dbReference type="AlphaFoldDB" id="A0A0G0I615"/>
<dbReference type="Pfam" id="PF00535">
    <property type="entry name" value="Glycos_transf_2"/>
    <property type="match status" value="1"/>
</dbReference>
<gene>
    <name evidence="2" type="ORF">US68_C0002G0030</name>
</gene>
<organism evidence="2 3">
    <name type="scientific">Candidatus Shapirobacteria bacterium GW2011_GWE1_38_10</name>
    <dbReference type="NCBI Taxonomy" id="1618488"/>
    <lineage>
        <taxon>Bacteria</taxon>
        <taxon>Candidatus Shapironibacteriota</taxon>
    </lineage>
</organism>
<dbReference type="Proteomes" id="UP000034231">
    <property type="component" value="Unassembled WGS sequence"/>
</dbReference>
<dbReference type="CDD" id="cd02511">
    <property type="entry name" value="Beta4Glucosyltransferase"/>
    <property type="match status" value="1"/>
</dbReference>
<dbReference type="InterPro" id="IPR029044">
    <property type="entry name" value="Nucleotide-diphossugar_trans"/>
</dbReference>
<evidence type="ECO:0000259" key="1">
    <source>
        <dbReference type="Pfam" id="PF00535"/>
    </source>
</evidence>
<name>A0A0G0I615_9BACT</name>
<accession>A0A0G0I615</accession>
<dbReference type="EMBL" id="LBTX01000002">
    <property type="protein sequence ID" value="KKQ50753.1"/>
    <property type="molecule type" value="Genomic_DNA"/>
</dbReference>
<dbReference type="PANTHER" id="PTHR43630:SF2">
    <property type="entry name" value="GLYCOSYLTRANSFERASE"/>
    <property type="match status" value="1"/>
</dbReference>
<evidence type="ECO:0000313" key="3">
    <source>
        <dbReference type="Proteomes" id="UP000034231"/>
    </source>
</evidence>
<comment type="caution">
    <text evidence="2">The sequence shown here is derived from an EMBL/GenBank/DDBJ whole genome shotgun (WGS) entry which is preliminary data.</text>
</comment>